<keyword evidence="5" id="KW-1185">Reference proteome</keyword>
<evidence type="ECO:0000259" key="4">
    <source>
        <dbReference type="PROSITE" id="PS51800"/>
    </source>
</evidence>
<protein>
    <submittedName>
        <fullName evidence="6">Gametocyte-specific factor 1 homolog</fullName>
    </submittedName>
</protein>
<dbReference type="GO" id="GO:0008270">
    <property type="term" value="F:zinc ion binding"/>
    <property type="evidence" value="ECO:0007669"/>
    <property type="project" value="UniProtKB-KW"/>
</dbReference>
<dbReference type="RefSeq" id="XP_017018069.1">
    <property type="nucleotide sequence ID" value="XM_017162580.3"/>
</dbReference>
<evidence type="ECO:0000256" key="3">
    <source>
        <dbReference type="ARBA" id="ARBA00022833"/>
    </source>
</evidence>
<dbReference type="GeneID" id="108071755"/>
<dbReference type="SUPFAM" id="SSF57667">
    <property type="entry name" value="beta-beta-alpha zinc fingers"/>
    <property type="match status" value="1"/>
</dbReference>
<dbReference type="InterPro" id="IPR022776">
    <property type="entry name" value="TRM13/UPF0224_CHHC_Znf_dom"/>
</dbReference>
<sequence>MSKISKVVPGSMVDGYVVCPFDSVHRLLPSRLTVHLIRCARNFPSAKMVRCPFNNTHVHSVADMTTHVGTCPNRSTMVHFMNPEQLPPMEPRASNFCIESTEDWDAEPPAPTYNPQTHCEKNFIIINPQGNGPAARREFRARERIRFMENDKF</sequence>
<feature type="domain" description="CHHC U11-48K-type" evidence="4">
    <location>
        <begin position="16"/>
        <end position="43"/>
    </location>
</feature>
<feature type="domain" description="CHHC U11-48K-type" evidence="4">
    <location>
        <begin position="48"/>
        <end position="75"/>
    </location>
</feature>
<gene>
    <name evidence="6" type="primary">LOC108071755</name>
</gene>
<dbReference type="OrthoDB" id="5839404at2759"/>
<keyword evidence="1" id="KW-0479">Metal-binding</keyword>
<dbReference type="PANTHER" id="PTHR21402:SF5">
    <property type="entry name" value="GAMETOCYTE SPECIFIC FACTOR 1"/>
    <property type="match status" value="1"/>
</dbReference>
<dbReference type="InterPro" id="IPR051591">
    <property type="entry name" value="UPF0224_FAM112_RNA_Proc"/>
</dbReference>
<keyword evidence="2" id="KW-0863">Zinc-finger</keyword>
<evidence type="ECO:0000256" key="2">
    <source>
        <dbReference type="ARBA" id="ARBA00022771"/>
    </source>
</evidence>
<evidence type="ECO:0000313" key="6">
    <source>
        <dbReference type="RefSeq" id="XP_017018069.1"/>
    </source>
</evidence>
<dbReference type="InterPro" id="IPR036236">
    <property type="entry name" value="Znf_C2H2_sf"/>
</dbReference>
<name>A0A6P4I2A6_DROKI</name>
<dbReference type="Proteomes" id="UP001652661">
    <property type="component" value="Chromosome X"/>
</dbReference>
<keyword evidence="3" id="KW-0862">Zinc</keyword>
<accession>A0A6P4I2A6</accession>
<dbReference type="PANTHER" id="PTHR21402">
    <property type="entry name" value="GAMETOCYTE SPECIFIC FACTOR 1-RELATED"/>
    <property type="match status" value="1"/>
</dbReference>
<proteinExistence type="predicted"/>
<dbReference type="PROSITE" id="PS51800">
    <property type="entry name" value="ZF_CHHC_U11_48K"/>
    <property type="match status" value="2"/>
</dbReference>
<reference evidence="6" key="1">
    <citation type="submission" date="2025-08" db="UniProtKB">
        <authorList>
            <consortium name="RefSeq"/>
        </authorList>
    </citation>
    <scope>IDENTIFICATION</scope>
    <source>
        <strain evidence="6">14028-0561.14</strain>
        <tissue evidence="6">Whole fly</tissue>
    </source>
</reference>
<evidence type="ECO:0000256" key="1">
    <source>
        <dbReference type="ARBA" id="ARBA00022723"/>
    </source>
</evidence>
<dbReference type="AlphaFoldDB" id="A0A6P4I2A6"/>
<organism evidence="5 6">
    <name type="scientific">Drosophila kikkawai</name>
    <name type="common">Fruit fly</name>
    <dbReference type="NCBI Taxonomy" id="30033"/>
    <lineage>
        <taxon>Eukaryota</taxon>
        <taxon>Metazoa</taxon>
        <taxon>Ecdysozoa</taxon>
        <taxon>Arthropoda</taxon>
        <taxon>Hexapoda</taxon>
        <taxon>Insecta</taxon>
        <taxon>Pterygota</taxon>
        <taxon>Neoptera</taxon>
        <taxon>Endopterygota</taxon>
        <taxon>Diptera</taxon>
        <taxon>Brachycera</taxon>
        <taxon>Muscomorpha</taxon>
        <taxon>Ephydroidea</taxon>
        <taxon>Drosophilidae</taxon>
        <taxon>Drosophila</taxon>
        <taxon>Sophophora</taxon>
    </lineage>
</organism>
<dbReference type="Pfam" id="PF05253">
    <property type="entry name" value="zf-U11-48K"/>
    <property type="match status" value="1"/>
</dbReference>
<evidence type="ECO:0000313" key="5">
    <source>
        <dbReference type="Proteomes" id="UP001652661"/>
    </source>
</evidence>